<evidence type="ECO:0000313" key="11">
    <source>
        <dbReference type="Proteomes" id="UP000003571"/>
    </source>
</evidence>
<feature type="transmembrane region" description="Helical" evidence="9">
    <location>
        <begin position="320"/>
        <end position="345"/>
    </location>
</feature>
<protein>
    <submittedName>
        <fullName evidence="10">Sodium:dicarboxylate symporter</fullName>
    </submittedName>
</protein>
<feature type="transmembrane region" description="Helical" evidence="9">
    <location>
        <begin position="212"/>
        <end position="235"/>
    </location>
</feature>
<dbReference type="RefSeq" id="WP_002704160.1">
    <property type="nucleotide sequence ID" value="NZ_AGRW01000045.1"/>
</dbReference>
<keyword evidence="8 9" id="KW-0472">Membrane</keyword>
<proteinExistence type="inferred from homology"/>
<gene>
    <name evidence="10" type="ORF">TresaDRAFT_1664</name>
</gene>
<dbReference type="PANTHER" id="PTHR42865:SF8">
    <property type="entry name" value="SERINE_THREONINE TRANSPORTER SSTT"/>
    <property type="match status" value="1"/>
</dbReference>
<evidence type="ECO:0000256" key="4">
    <source>
        <dbReference type="ARBA" id="ARBA00022692"/>
    </source>
</evidence>
<dbReference type="STRING" id="907348.TresaDRAFT_1664"/>
<accession>H7EKK7</accession>
<dbReference type="InterPro" id="IPR036458">
    <property type="entry name" value="Na:dicarbo_symporter_sf"/>
</dbReference>
<evidence type="ECO:0000256" key="6">
    <source>
        <dbReference type="ARBA" id="ARBA00022970"/>
    </source>
</evidence>
<evidence type="ECO:0000256" key="5">
    <source>
        <dbReference type="ARBA" id="ARBA00022847"/>
    </source>
</evidence>
<keyword evidence="6" id="KW-0029">Amino-acid transport</keyword>
<organism evidence="10 11">
    <name type="scientific">Treponema saccharophilum DSM 2985</name>
    <dbReference type="NCBI Taxonomy" id="907348"/>
    <lineage>
        <taxon>Bacteria</taxon>
        <taxon>Pseudomonadati</taxon>
        <taxon>Spirochaetota</taxon>
        <taxon>Spirochaetia</taxon>
        <taxon>Spirochaetales</taxon>
        <taxon>Treponemataceae</taxon>
        <taxon>Treponema</taxon>
    </lineage>
</organism>
<dbReference type="Pfam" id="PF00375">
    <property type="entry name" value="SDF"/>
    <property type="match status" value="1"/>
</dbReference>
<feature type="transmembrane region" description="Helical" evidence="9">
    <location>
        <begin position="42"/>
        <end position="66"/>
    </location>
</feature>
<keyword evidence="4 9" id="KW-0812">Transmembrane</keyword>
<evidence type="ECO:0000256" key="2">
    <source>
        <dbReference type="ARBA" id="ARBA00022448"/>
    </source>
</evidence>
<dbReference type="InterPro" id="IPR001991">
    <property type="entry name" value="Na-dicarboxylate_symporter"/>
</dbReference>
<keyword evidence="3" id="KW-1003">Cell membrane</keyword>
<feature type="transmembrane region" description="Helical" evidence="9">
    <location>
        <begin position="78"/>
        <end position="108"/>
    </location>
</feature>
<dbReference type="EMBL" id="AGRW01000045">
    <property type="protein sequence ID" value="EIC01912.1"/>
    <property type="molecule type" value="Genomic_DNA"/>
</dbReference>
<sequence>MNFLKKVFGVPLVLRIAIGLVLGIVLGLLFPQASFIGVLGTLFIGALKGVAPILVLLLVISSLSVAGKNLGKRFTMVIALYIASTLIAALIAVLASYMFPVTVVLASTEEMSAPGSLSDVFSNLLTNMVMNPVACVMNANYVGILFWAILTGLSIRKFTDDSTKTVLKDISTAVSVTISWIIQTAPFGILGIAFTTVSDKGLMVFTSYGKLIVLLVGCMLFQALVINPLIVAVSLKKNPYPLVFRCLRESAVTAFFTRSSAANIPINMALCEKLGLHKDFYSVSIPLGATINMDGAAITITVMSLAAAKSLGIEVHILHALILSIVATLGACGASGVAGGSLLLIPMACSMLGVPQDIAMQMVSIGFMIGIIQDSLETALNSSSDVLITATADFAQKNKNLSAEANA</sequence>
<feature type="transmembrane region" description="Helical" evidence="9">
    <location>
        <begin position="12"/>
        <end position="30"/>
    </location>
</feature>
<keyword evidence="2" id="KW-0813">Transport</keyword>
<evidence type="ECO:0000256" key="8">
    <source>
        <dbReference type="ARBA" id="ARBA00023136"/>
    </source>
</evidence>
<dbReference type="InterPro" id="IPR023025">
    <property type="entry name" value="Ser_Thr_transp_SstT"/>
</dbReference>
<dbReference type="PATRIC" id="fig|907348.3.peg.1429"/>
<reference evidence="10 11" key="1">
    <citation type="submission" date="2011-09" db="EMBL/GenBank/DDBJ databases">
        <title>The draft genome of Treponema saccharophilum DSM 2985.</title>
        <authorList>
            <consortium name="US DOE Joint Genome Institute (JGI-PGF)"/>
            <person name="Lucas S."/>
            <person name="Copeland A."/>
            <person name="Lapidus A."/>
            <person name="Glavina del Rio T."/>
            <person name="Dalin E."/>
            <person name="Tice H."/>
            <person name="Bruce D."/>
            <person name="Goodwin L."/>
            <person name="Pitluck S."/>
            <person name="Peters L."/>
            <person name="Kyrpides N."/>
            <person name="Mavromatis K."/>
            <person name="Ivanova N."/>
            <person name="Markowitz V."/>
            <person name="Cheng J.-F."/>
            <person name="Hugenholtz P."/>
            <person name="Woyke T."/>
            <person name="Wu D."/>
            <person name="Gronow S."/>
            <person name="Wellnitz S."/>
            <person name="Brambilla E."/>
            <person name="Klenk H.-P."/>
            <person name="Eisen J.A."/>
        </authorList>
    </citation>
    <scope>NUCLEOTIDE SEQUENCE [LARGE SCALE GENOMIC DNA]</scope>
    <source>
        <strain evidence="10 11">DSM 2985</strain>
    </source>
</reference>
<evidence type="ECO:0000256" key="7">
    <source>
        <dbReference type="ARBA" id="ARBA00022989"/>
    </source>
</evidence>
<dbReference type="PRINTS" id="PR00173">
    <property type="entry name" value="EDTRNSPORT"/>
</dbReference>
<dbReference type="SUPFAM" id="SSF118215">
    <property type="entry name" value="Proton glutamate symport protein"/>
    <property type="match status" value="1"/>
</dbReference>
<keyword evidence="7 9" id="KW-1133">Transmembrane helix</keyword>
<evidence type="ECO:0000313" key="10">
    <source>
        <dbReference type="EMBL" id="EIC01912.1"/>
    </source>
</evidence>
<dbReference type="GO" id="GO:0015293">
    <property type="term" value="F:symporter activity"/>
    <property type="evidence" value="ECO:0007669"/>
    <property type="project" value="UniProtKB-KW"/>
</dbReference>
<keyword evidence="5" id="KW-0769">Symport</keyword>
<comment type="subcellular location">
    <subcellularLocation>
        <location evidence="1">Membrane</location>
        <topology evidence="1">Multi-pass membrane protein</topology>
    </subcellularLocation>
</comment>
<comment type="caution">
    <text evidence="10">The sequence shown here is derived from an EMBL/GenBank/DDBJ whole genome shotgun (WGS) entry which is preliminary data.</text>
</comment>
<dbReference type="PANTHER" id="PTHR42865">
    <property type="entry name" value="PROTON/GLUTAMATE-ASPARTATE SYMPORTER"/>
    <property type="match status" value="1"/>
</dbReference>
<dbReference type="OrthoDB" id="9768885at2"/>
<evidence type="ECO:0000256" key="3">
    <source>
        <dbReference type="ARBA" id="ARBA00022475"/>
    </source>
</evidence>
<evidence type="ECO:0000256" key="9">
    <source>
        <dbReference type="SAM" id="Phobius"/>
    </source>
</evidence>
<feature type="transmembrane region" description="Helical" evidence="9">
    <location>
        <begin position="128"/>
        <end position="150"/>
    </location>
</feature>
<name>H7EKK7_9SPIR</name>
<evidence type="ECO:0000256" key="1">
    <source>
        <dbReference type="ARBA" id="ARBA00004141"/>
    </source>
</evidence>
<dbReference type="HAMAP" id="MF_01582">
    <property type="entry name" value="Ser_Thr_transp_SstT"/>
    <property type="match status" value="1"/>
</dbReference>
<dbReference type="Gene3D" id="1.10.3860.10">
    <property type="entry name" value="Sodium:dicarboxylate symporter"/>
    <property type="match status" value="1"/>
</dbReference>
<feature type="transmembrane region" description="Helical" evidence="9">
    <location>
        <begin position="170"/>
        <end position="192"/>
    </location>
</feature>
<dbReference type="eggNOG" id="COG3633">
    <property type="taxonomic scope" value="Bacteria"/>
</dbReference>
<dbReference type="AlphaFoldDB" id="H7EKK7"/>
<dbReference type="NCBIfam" id="NF010151">
    <property type="entry name" value="PRK13628.1"/>
    <property type="match status" value="1"/>
</dbReference>
<feature type="transmembrane region" description="Helical" evidence="9">
    <location>
        <begin position="283"/>
        <end position="308"/>
    </location>
</feature>
<keyword evidence="11" id="KW-1185">Reference proteome</keyword>
<dbReference type="Proteomes" id="UP000003571">
    <property type="component" value="Unassembled WGS sequence"/>
</dbReference>
<dbReference type="GO" id="GO:0005886">
    <property type="term" value="C:plasma membrane"/>
    <property type="evidence" value="ECO:0007669"/>
    <property type="project" value="UniProtKB-SubCell"/>
</dbReference>
<dbReference type="GO" id="GO:0015826">
    <property type="term" value="P:threonine transport"/>
    <property type="evidence" value="ECO:0007669"/>
    <property type="project" value="InterPro"/>
</dbReference>
<dbReference type="GO" id="GO:0032329">
    <property type="term" value="P:serine transport"/>
    <property type="evidence" value="ECO:0007669"/>
    <property type="project" value="InterPro"/>
</dbReference>